<accession>A0AA40G4J5</accession>
<comment type="caution">
    <text evidence="1">The sequence shown here is derived from an EMBL/GenBank/DDBJ whole genome shotgun (WGS) entry which is preliminary data.</text>
</comment>
<sequence>QPKIEEAKGKGKARRATFTEVEGFLVERGEARERPNTLGEDPIEEYRPLPVFVSDQIGGWLLVVSLEYILISGDPSRGTFAE</sequence>
<gene>
    <name evidence="1" type="ORF">K0M31_017155</name>
</gene>
<name>A0AA40G4J5_9HYME</name>
<dbReference type="EMBL" id="JAHYIQ010000006">
    <property type="protein sequence ID" value="KAK1130851.1"/>
    <property type="molecule type" value="Genomic_DNA"/>
</dbReference>
<dbReference type="AlphaFoldDB" id="A0AA40G4J5"/>
<evidence type="ECO:0000313" key="1">
    <source>
        <dbReference type="EMBL" id="KAK1130851.1"/>
    </source>
</evidence>
<evidence type="ECO:0000313" key="2">
    <source>
        <dbReference type="Proteomes" id="UP001177670"/>
    </source>
</evidence>
<feature type="non-terminal residue" evidence="1">
    <location>
        <position position="1"/>
    </location>
</feature>
<proteinExistence type="predicted"/>
<keyword evidence="2" id="KW-1185">Reference proteome</keyword>
<protein>
    <submittedName>
        <fullName evidence="1">Uncharacterized protein</fullName>
    </submittedName>
</protein>
<reference evidence="1" key="1">
    <citation type="submission" date="2021-10" db="EMBL/GenBank/DDBJ databases">
        <title>Melipona bicolor Genome sequencing and assembly.</title>
        <authorList>
            <person name="Araujo N.S."/>
            <person name="Arias M.C."/>
        </authorList>
    </citation>
    <scope>NUCLEOTIDE SEQUENCE</scope>
    <source>
        <strain evidence="1">USP_2M_L1-L4_2017</strain>
        <tissue evidence="1">Whole body</tissue>
    </source>
</reference>
<organism evidence="1 2">
    <name type="scientific">Melipona bicolor</name>
    <dbReference type="NCBI Taxonomy" id="60889"/>
    <lineage>
        <taxon>Eukaryota</taxon>
        <taxon>Metazoa</taxon>
        <taxon>Ecdysozoa</taxon>
        <taxon>Arthropoda</taxon>
        <taxon>Hexapoda</taxon>
        <taxon>Insecta</taxon>
        <taxon>Pterygota</taxon>
        <taxon>Neoptera</taxon>
        <taxon>Endopterygota</taxon>
        <taxon>Hymenoptera</taxon>
        <taxon>Apocrita</taxon>
        <taxon>Aculeata</taxon>
        <taxon>Apoidea</taxon>
        <taxon>Anthophila</taxon>
        <taxon>Apidae</taxon>
        <taxon>Melipona</taxon>
    </lineage>
</organism>
<dbReference type="Proteomes" id="UP001177670">
    <property type="component" value="Unassembled WGS sequence"/>
</dbReference>